<dbReference type="EMBL" id="JAVDXU010000004">
    <property type="protein sequence ID" value="MDR7272368.1"/>
    <property type="molecule type" value="Genomic_DNA"/>
</dbReference>
<organism evidence="1 2">
    <name type="scientific">Roseateles saccharophilus</name>
    <name type="common">Pseudomonas saccharophila</name>
    <dbReference type="NCBI Taxonomy" id="304"/>
    <lineage>
        <taxon>Bacteria</taxon>
        <taxon>Pseudomonadati</taxon>
        <taxon>Pseudomonadota</taxon>
        <taxon>Betaproteobacteria</taxon>
        <taxon>Burkholderiales</taxon>
        <taxon>Sphaerotilaceae</taxon>
        <taxon>Roseateles</taxon>
    </lineage>
</organism>
<sequence length="282" mass="30588">MSPARPNPGFGPAALADQAHVLRTRVGACWPGARAVFRGQDLHRDLAGASSMDLFLYGITGRRFAANELRVLDGMWALTGYPDTRLWNNRVAALASNARSLPSLGFAAGIAASEARVFGGGPAFFAIDFFLRAGARRHAGDAVENIVAAELLERRRILGYGRPMSSTDERLPPLVALAEREGLAEGLHFRLAFDVEQALLRRKPFLKLNYAGATAALAADLGLTARQYQLYNVFKTLLGMPPCIVEAAEKPEGTLMPMPCANVIYEGQAPRSWSERGRARHS</sequence>
<keyword evidence="2" id="KW-1185">Reference proteome</keyword>
<protein>
    <recommendedName>
        <fullName evidence="3">Citrate synthase (unknown stereospecificity)</fullName>
    </recommendedName>
</protein>
<dbReference type="SUPFAM" id="SSF48256">
    <property type="entry name" value="Citrate synthase"/>
    <property type="match status" value="1"/>
</dbReference>
<dbReference type="Proteomes" id="UP001180453">
    <property type="component" value="Unassembled WGS sequence"/>
</dbReference>
<comment type="caution">
    <text evidence="1">The sequence shown here is derived from an EMBL/GenBank/DDBJ whole genome shotgun (WGS) entry which is preliminary data.</text>
</comment>
<gene>
    <name evidence="1" type="ORF">J2X20_005042</name>
</gene>
<dbReference type="RefSeq" id="WP_310271364.1">
    <property type="nucleotide sequence ID" value="NZ_JAVDXU010000004.1"/>
</dbReference>
<evidence type="ECO:0008006" key="3">
    <source>
        <dbReference type="Google" id="ProtNLM"/>
    </source>
</evidence>
<evidence type="ECO:0000313" key="1">
    <source>
        <dbReference type="EMBL" id="MDR7272368.1"/>
    </source>
</evidence>
<proteinExistence type="predicted"/>
<accession>A0ABU1YUH2</accession>
<dbReference type="InterPro" id="IPR036969">
    <property type="entry name" value="Citrate_synthase_sf"/>
</dbReference>
<reference evidence="1 2" key="1">
    <citation type="submission" date="2023-07" db="EMBL/GenBank/DDBJ databases">
        <title>Sorghum-associated microbial communities from plants grown in Nebraska, USA.</title>
        <authorList>
            <person name="Schachtman D."/>
        </authorList>
    </citation>
    <scope>NUCLEOTIDE SEQUENCE [LARGE SCALE GENOMIC DNA]</scope>
    <source>
        <strain evidence="1 2">BE314</strain>
    </source>
</reference>
<name>A0ABU1YUH2_ROSSA</name>
<evidence type="ECO:0000313" key="2">
    <source>
        <dbReference type="Proteomes" id="UP001180453"/>
    </source>
</evidence>